<comment type="caution">
    <text evidence="14">The sequence shown here is derived from an EMBL/GenBank/DDBJ whole genome shotgun (WGS) entry which is preliminary data.</text>
</comment>
<evidence type="ECO:0000256" key="8">
    <source>
        <dbReference type="ARBA" id="ARBA00022989"/>
    </source>
</evidence>
<dbReference type="PANTHER" id="PTHR12210">
    <property type="entry name" value="DULLARD PROTEIN PHOSPHATASE"/>
    <property type="match status" value="1"/>
</dbReference>
<dbReference type="GO" id="GO:0015031">
    <property type="term" value="P:protein transport"/>
    <property type="evidence" value="ECO:0007669"/>
    <property type="project" value="UniProtKB-KW"/>
</dbReference>
<keyword evidence="7 12" id="KW-0809">Transit peptide</keyword>
<dbReference type="FunFam" id="3.40.50.1000:FF:000019">
    <property type="entry name" value="Mitochondrial import inner membrane translocase subunit TIM50"/>
    <property type="match status" value="1"/>
</dbReference>
<evidence type="ECO:0000259" key="13">
    <source>
        <dbReference type="PROSITE" id="PS50969"/>
    </source>
</evidence>
<dbReference type="SUPFAM" id="SSF56784">
    <property type="entry name" value="HAD-like"/>
    <property type="match status" value="1"/>
</dbReference>
<evidence type="ECO:0000256" key="2">
    <source>
        <dbReference type="ARBA" id="ARBA00006344"/>
    </source>
</evidence>
<dbReference type="InterPro" id="IPR004274">
    <property type="entry name" value="FCP1_dom"/>
</dbReference>
<dbReference type="InterPro" id="IPR023214">
    <property type="entry name" value="HAD_sf"/>
</dbReference>
<evidence type="ECO:0000256" key="9">
    <source>
        <dbReference type="ARBA" id="ARBA00023010"/>
    </source>
</evidence>
<keyword evidence="10 12" id="KW-0496">Mitochondrion</keyword>
<dbReference type="Pfam" id="PF03031">
    <property type="entry name" value="NIF"/>
    <property type="match status" value="1"/>
</dbReference>
<feature type="domain" description="FCP1 homology" evidence="13">
    <location>
        <begin position="187"/>
        <end position="348"/>
    </location>
</feature>
<keyword evidence="15" id="KW-1185">Reference proteome</keyword>
<comment type="subunit">
    <text evidence="12">Component of the TIM23 complex.</text>
</comment>
<dbReference type="PROSITE" id="PS50969">
    <property type="entry name" value="FCP1"/>
    <property type="match status" value="1"/>
</dbReference>
<evidence type="ECO:0000313" key="14">
    <source>
        <dbReference type="EMBL" id="KAK9152407.1"/>
    </source>
</evidence>
<keyword evidence="5" id="KW-0999">Mitochondrion inner membrane</keyword>
<keyword evidence="4" id="KW-0812">Transmembrane</keyword>
<dbReference type="CDD" id="cd07521">
    <property type="entry name" value="HAD_FCP1-like"/>
    <property type="match status" value="1"/>
</dbReference>
<dbReference type="InterPro" id="IPR050365">
    <property type="entry name" value="TIM50"/>
</dbReference>
<dbReference type="InterPro" id="IPR036412">
    <property type="entry name" value="HAD-like_sf"/>
</dbReference>
<dbReference type="GO" id="GO:0005744">
    <property type="term" value="C:TIM23 mitochondrial import inner membrane translocase complex"/>
    <property type="evidence" value="ECO:0007669"/>
    <property type="project" value="UniProtKB-UniRule"/>
</dbReference>
<keyword evidence="9 12" id="KW-0811">Translocation</keyword>
<dbReference type="Proteomes" id="UP001420932">
    <property type="component" value="Unassembled WGS sequence"/>
</dbReference>
<evidence type="ECO:0000256" key="6">
    <source>
        <dbReference type="ARBA" id="ARBA00022927"/>
    </source>
</evidence>
<dbReference type="Gene3D" id="3.40.50.1000">
    <property type="entry name" value="HAD superfamily/HAD-like"/>
    <property type="match status" value="1"/>
</dbReference>
<evidence type="ECO:0000256" key="4">
    <source>
        <dbReference type="ARBA" id="ARBA00022692"/>
    </source>
</evidence>
<comment type="function">
    <text evidence="12">Essential component of the TIM23 complex, a complex that mediates the translocation of transit peptide-containing proteins across the mitochondrial inner membrane.</text>
</comment>
<gene>
    <name evidence="14" type="ORF">Syun_010716</name>
</gene>
<keyword evidence="3 12" id="KW-0813">Transport</keyword>
<evidence type="ECO:0000256" key="10">
    <source>
        <dbReference type="ARBA" id="ARBA00023128"/>
    </source>
</evidence>
<accession>A0AAP0PQ79</accession>
<protein>
    <recommendedName>
        <fullName evidence="12">Mitochondrial import inner membrane translocase subunit TIM50</fullName>
    </recommendedName>
</protein>
<comment type="subcellular location">
    <subcellularLocation>
        <location evidence="1 12">Mitochondrion inner membrane</location>
        <topology evidence="1 12">Single-pass membrane protein</topology>
    </subcellularLocation>
</comment>
<dbReference type="AlphaFoldDB" id="A0AAP0PQ79"/>
<keyword evidence="11" id="KW-0472">Membrane</keyword>
<evidence type="ECO:0000256" key="12">
    <source>
        <dbReference type="RuleBase" id="RU365079"/>
    </source>
</evidence>
<reference evidence="14 15" key="1">
    <citation type="submission" date="2024-01" db="EMBL/GenBank/DDBJ databases">
        <title>Genome assemblies of Stephania.</title>
        <authorList>
            <person name="Yang L."/>
        </authorList>
    </citation>
    <scope>NUCLEOTIDE SEQUENCE [LARGE SCALE GENOMIC DNA]</scope>
    <source>
        <strain evidence="14">YNDBR</strain>
        <tissue evidence="14">Leaf</tissue>
    </source>
</reference>
<evidence type="ECO:0000256" key="11">
    <source>
        <dbReference type="ARBA" id="ARBA00023136"/>
    </source>
</evidence>
<proteinExistence type="inferred from homology"/>
<keyword evidence="6 12" id="KW-0653">Protein transport</keyword>
<evidence type="ECO:0000256" key="1">
    <source>
        <dbReference type="ARBA" id="ARBA00004434"/>
    </source>
</evidence>
<name>A0AAP0PQ79_9MAGN</name>
<evidence type="ECO:0000256" key="7">
    <source>
        <dbReference type="ARBA" id="ARBA00022946"/>
    </source>
</evidence>
<evidence type="ECO:0000256" key="3">
    <source>
        <dbReference type="ARBA" id="ARBA00022448"/>
    </source>
</evidence>
<comment type="similarity">
    <text evidence="2 12">Belongs to the TIM50 family.</text>
</comment>
<keyword evidence="8" id="KW-1133">Transmembrane helix</keyword>
<evidence type="ECO:0000313" key="15">
    <source>
        <dbReference type="Proteomes" id="UP001420932"/>
    </source>
</evidence>
<dbReference type="EMBL" id="JBBNAF010000004">
    <property type="protein sequence ID" value="KAK9152407.1"/>
    <property type="molecule type" value="Genomic_DNA"/>
</dbReference>
<dbReference type="SMART" id="SM00577">
    <property type="entry name" value="CPDc"/>
    <property type="match status" value="1"/>
</dbReference>
<evidence type="ECO:0000256" key="5">
    <source>
        <dbReference type="ARBA" id="ARBA00022792"/>
    </source>
</evidence>
<organism evidence="14 15">
    <name type="scientific">Stephania yunnanensis</name>
    <dbReference type="NCBI Taxonomy" id="152371"/>
    <lineage>
        <taxon>Eukaryota</taxon>
        <taxon>Viridiplantae</taxon>
        <taxon>Streptophyta</taxon>
        <taxon>Embryophyta</taxon>
        <taxon>Tracheophyta</taxon>
        <taxon>Spermatophyta</taxon>
        <taxon>Magnoliopsida</taxon>
        <taxon>Ranunculales</taxon>
        <taxon>Menispermaceae</taxon>
        <taxon>Menispermoideae</taxon>
        <taxon>Cissampelideae</taxon>
        <taxon>Stephania</taxon>
    </lineage>
</organism>
<sequence>MSRIIANRLIARLSRRINGGRSLCSSSISANSPKEPIMASASTILNEQVARHQDDGSSSPSPSNAASNGRFWGFFKFGVFGALTGAAATAGYATYAYTLEEVDEKTKAFRKSAEYAVGDDIAALDKFQAMLHSAFMTGESLSVFPPLIVPAKSIELYLDLRRAIEEHVRVDSQNPSSEKLLPDLHPLEQHVFTLVLDLKETLVYSDWKGYSAIILVTFVKEFVLISRERGWRTFKRPGVDAFLEHLAQFYEIIVYSDQPPMYVDPILERLDTKGCIRYRLSSSATRYQDGKHYRDLSKLNRDPSRIIYVSGHALDSTLQPENSVQIKPWKLEADDTQLLDLIPFLECNISYLSLVLIASVLIMSLDVARHRPGDIRTVLASYQGRDIATEFIERSKDHQKRMQEQRQQNRLWRR</sequence>